<evidence type="ECO:0000313" key="2">
    <source>
        <dbReference type="Proteomes" id="UP000259610"/>
    </source>
</evidence>
<accession>A0A3B9H0D9</accession>
<comment type="caution">
    <text evidence="1">The sequence shown here is derived from an EMBL/GenBank/DDBJ whole genome shotgun (WGS) entry which is preliminary data.</text>
</comment>
<dbReference type="RefSeq" id="WP_272989849.1">
    <property type="nucleotide sequence ID" value="NZ_CALCOC010000311.1"/>
</dbReference>
<dbReference type="Proteomes" id="UP000259610">
    <property type="component" value="Unassembled WGS sequence"/>
</dbReference>
<evidence type="ECO:0000313" key="1">
    <source>
        <dbReference type="EMBL" id="HAE28167.1"/>
    </source>
</evidence>
<reference evidence="1 2" key="1">
    <citation type="journal article" date="2018" name="Nat. Biotechnol.">
        <title>A standardized bacterial taxonomy based on genome phylogeny substantially revises the tree of life.</title>
        <authorList>
            <person name="Parks D.H."/>
            <person name="Chuvochina M."/>
            <person name="Waite D.W."/>
            <person name="Rinke C."/>
            <person name="Skarshewski A."/>
            <person name="Chaumeil P.A."/>
            <person name="Hugenholtz P."/>
        </authorList>
    </citation>
    <scope>NUCLEOTIDE SEQUENCE [LARGE SCALE GENOMIC DNA]</scope>
    <source>
        <strain evidence="1">UBA8733</strain>
    </source>
</reference>
<gene>
    <name evidence="1" type="ORF">DCG58_13470</name>
</gene>
<organism evidence="1 2">
    <name type="scientific">Hyphomonas adhaerens</name>
    <dbReference type="NCBI Taxonomy" id="81029"/>
    <lineage>
        <taxon>Bacteria</taxon>
        <taxon>Pseudomonadati</taxon>
        <taxon>Pseudomonadota</taxon>
        <taxon>Alphaproteobacteria</taxon>
        <taxon>Hyphomonadales</taxon>
        <taxon>Hyphomonadaceae</taxon>
        <taxon>Hyphomonas</taxon>
    </lineage>
</organism>
<proteinExistence type="predicted"/>
<dbReference type="AlphaFoldDB" id="A0A3B9H0D9"/>
<name>A0A3B9H0D9_9PROT</name>
<sequence length="196" mass="21993">MARNIHYHSDKAASLQTVTGWVSSDGRFYGADEHLARWAGCTHKTCACGKITSKHYTICDACREEKRAERYRSMPEGDPCGDMVYSDACQRYFNDMSDAADYAAEAGVPISGLDLVCCEPAHMRGIDWDYWADGLPEDQMLSDCAPKAIIDKLEELNAMIRASKIVLSWWPGKERVAKAIVDGLQRELDRKGPRHE</sequence>
<protein>
    <submittedName>
        <fullName evidence="1">Uncharacterized protein</fullName>
    </submittedName>
</protein>
<dbReference type="EMBL" id="DMAN01000300">
    <property type="protein sequence ID" value="HAE28167.1"/>
    <property type="molecule type" value="Genomic_DNA"/>
</dbReference>